<organism evidence="2 3">
    <name type="scientific">Lactiplantibacillus paraplantarum</name>
    <dbReference type="NCBI Taxonomy" id="60520"/>
    <lineage>
        <taxon>Bacteria</taxon>
        <taxon>Bacillati</taxon>
        <taxon>Bacillota</taxon>
        <taxon>Bacilli</taxon>
        <taxon>Lactobacillales</taxon>
        <taxon>Lactobacillaceae</taxon>
        <taxon>Lactiplantibacillus</taxon>
    </lineage>
</organism>
<evidence type="ECO:0000313" key="3">
    <source>
        <dbReference type="Proteomes" id="UP000292648"/>
    </source>
</evidence>
<sequence length="348" mass="39451">MFTDYVLLLFSPTPRRAKGLFNVLRGRRTVSTLFAGLTAGCLELLDSWHGVPLEDFMAATAVLEENGQLVSTATGCWQLTPAGEQHQAKLRQTLYLPQAFQAFQTTDVRRFMAISQLALQVVSELVHHDRHYYPVTTDPGIQAQVKRWLRQQPKSELGGQVHAALTAFLTSLSVPDLPTVFVQGLTGYQEPGLTNEQLAEQLGRQSLETGLMRTDAICQWINWLQQHQTTDPLWNLLAPLKQSSAISKSAWQTYQAFVKTNQLATIAQTRRLKLSTVREHLLEVAIWLPQFPFESVLSSTLMQQLTTIFVNRPDIANWSFQDAQAVMPTLDFFEFRLFQIMRCHHVRG</sequence>
<evidence type="ECO:0000259" key="1">
    <source>
        <dbReference type="Pfam" id="PF14493"/>
    </source>
</evidence>
<gene>
    <name evidence="2" type="ORF">EUZ87_08150</name>
</gene>
<comment type="caution">
    <text evidence="2">The sequence shown here is derived from an EMBL/GenBank/DDBJ whole genome shotgun (WGS) entry which is preliminary data.</text>
</comment>
<protein>
    <recommendedName>
        <fullName evidence="1">Helicase Helix-turn-helix domain-containing protein</fullName>
    </recommendedName>
</protein>
<dbReference type="InterPro" id="IPR029491">
    <property type="entry name" value="Helicase_HTH"/>
</dbReference>
<dbReference type="InterPro" id="IPR008308">
    <property type="entry name" value="YpbB-like"/>
</dbReference>
<feature type="domain" description="Helicase Helix-turn-helix" evidence="1">
    <location>
        <begin position="252"/>
        <end position="338"/>
    </location>
</feature>
<name>A0A4Q9Y1C4_9LACO</name>
<dbReference type="PIRSF" id="PIRSF021350">
    <property type="entry name" value="UCP021350"/>
    <property type="match status" value="1"/>
</dbReference>
<dbReference type="EMBL" id="SEHH01000057">
    <property type="protein sequence ID" value="TBX42690.1"/>
    <property type="molecule type" value="Genomic_DNA"/>
</dbReference>
<dbReference type="Pfam" id="PF14493">
    <property type="entry name" value="HTH_40"/>
    <property type="match status" value="1"/>
</dbReference>
<dbReference type="Proteomes" id="UP000292648">
    <property type="component" value="Unassembled WGS sequence"/>
</dbReference>
<evidence type="ECO:0000313" key="2">
    <source>
        <dbReference type="EMBL" id="TBX42690.1"/>
    </source>
</evidence>
<reference evidence="2 3" key="1">
    <citation type="submission" date="2019-01" db="EMBL/GenBank/DDBJ databases">
        <title>Draft genome sequence of Lactobacillus paraplantarum OSY-TC318, a Producer of the novel lantibiotic Paraplantaracin TC318.</title>
        <authorList>
            <person name="Hussein W.E."/>
            <person name="Huang E."/>
            <person name="Yousef A.E."/>
        </authorList>
    </citation>
    <scope>NUCLEOTIDE SEQUENCE [LARGE SCALE GENOMIC DNA]</scope>
    <source>
        <strain evidence="2 3">OSY-TC318</strain>
    </source>
</reference>
<accession>A0A4Q9Y1C4</accession>
<dbReference type="AlphaFoldDB" id="A0A4Q9Y1C4"/>
<proteinExistence type="predicted"/>